<dbReference type="AlphaFoldDB" id="A0A6B0UBP3"/>
<accession>A0A6B0UBP3</accession>
<reference evidence="1" key="1">
    <citation type="submission" date="2019-12" db="EMBL/GenBank/DDBJ databases">
        <title>An insight into the sialome of adult female Ixodes ricinus ticks feeding for 6 days.</title>
        <authorList>
            <person name="Perner J."/>
            <person name="Ribeiro J.M.C."/>
        </authorList>
    </citation>
    <scope>NUCLEOTIDE SEQUENCE</scope>
    <source>
        <strain evidence="1">Semi-engorged</strain>
        <tissue evidence="1">Salivary glands</tissue>
    </source>
</reference>
<dbReference type="EMBL" id="GIFC01004431">
    <property type="protein sequence ID" value="MXU86514.1"/>
    <property type="molecule type" value="Transcribed_RNA"/>
</dbReference>
<proteinExistence type="predicted"/>
<evidence type="ECO:0000313" key="1">
    <source>
        <dbReference type="EMBL" id="MXU86514.1"/>
    </source>
</evidence>
<organism evidence="1">
    <name type="scientific">Ixodes ricinus</name>
    <name type="common">Common tick</name>
    <name type="synonym">Acarus ricinus</name>
    <dbReference type="NCBI Taxonomy" id="34613"/>
    <lineage>
        <taxon>Eukaryota</taxon>
        <taxon>Metazoa</taxon>
        <taxon>Ecdysozoa</taxon>
        <taxon>Arthropoda</taxon>
        <taxon>Chelicerata</taxon>
        <taxon>Arachnida</taxon>
        <taxon>Acari</taxon>
        <taxon>Parasitiformes</taxon>
        <taxon>Ixodida</taxon>
        <taxon>Ixodoidea</taxon>
        <taxon>Ixodidae</taxon>
        <taxon>Ixodinae</taxon>
        <taxon>Ixodes</taxon>
    </lineage>
</organism>
<sequence length="91" mass="9703">MTCCACCCGCSSLYARCRSVVPVARVTTEAVAVTTNEKCAAVLYFSLAAHSVSRAVCFCTGPNSESTTYDTEAMRFSLSNCMFTTGNEIAR</sequence>
<protein>
    <submittedName>
        <fullName evidence="1">Putative secreted protein</fullName>
    </submittedName>
</protein>
<name>A0A6B0UBP3_IXORI</name>